<evidence type="ECO:0000259" key="9">
    <source>
        <dbReference type="PROSITE" id="PS50113"/>
    </source>
</evidence>
<reference evidence="11 12" key="1">
    <citation type="submission" date="2019-11" db="EMBL/GenBank/DDBJ databases">
        <title>Description of Pedobacter sp. LMG 31462T.</title>
        <authorList>
            <person name="Carlier A."/>
            <person name="Qi S."/>
            <person name="Vandamme P."/>
        </authorList>
    </citation>
    <scope>NUCLEOTIDE SEQUENCE [LARGE SCALE GENOMIC DNA]</scope>
    <source>
        <strain evidence="11 12">LMG 31462</strain>
    </source>
</reference>
<feature type="domain" description="CHASE" evidence="10">
    <location>
        <begin position="114"/>
        <end position="205"/>
    </location>
</feature>
<dbReference type="Gene3D" id="3.30.565.10">
    <property type="entry name" value="Histidine kinase-like ATPase, C-terminal domain"/>
    <property type="match status" value="1"/>
</dbReference>
<dbReference type="InterPro" id="IPR013655">
    <property type="entry name" value="PAS_fold_3"/>
</dbReference>
<evidence type="ECO:0000313" key="11">
    <source>
        <dbReference type="EMBL" id="MBB2148738.1"/>
    </source>
</evidence>
<dbReference type="PANTHER" id="PTHR43304">
    <property type="entry name" value="PHYTOCHROME-LIKE PROTEIN CPH1"/>
    <property type="match status" value="1"/>
</dbReference>
<dbReference type="InterPro" id="IPR005467">
    <property type="entry name" value="His_kinase_dom"/>
</dbReference>
<dbReference type="PRINTS" id="PR00344">
    <property type="entry name" value="BCTRLSENSOR"/>
</dbReference>
<feature type="domain" description="Histidine kinase" evidence="7">
    <location>
        <begin position="576"/>
        <end position="785"/>
    </location>
</feature>
<dbReference type="InterPro" id="IPR001610">
    <property type="entry name" value="PAC"/>
</dbReference>
<evidence type="ECO:0000256" key="3">
    <source>
        <dbReference type="ARBA" id="ARBA00022553"/>
    </source>
</evidence>
<evidence type="ECO:0000256" key="6">
    <source>
        <dbReference type="SAM" id="Phobius"/>
    </source>
</evidence>
<evidence type="ECO:0000259" key="8">
    <source>
        <dbReference type="PROSITE" id="PS50112"/>
    </source>
</evidence>
<dbReference type="NCBIfam" id="TIGR00229">
    <property type="entry name" value="sensory_box"/>
    <property type="match status" value="2"/>
</dbReference>
<evidence type="ECO:0000256" key="1">
    <source>
        <dbReference type="ARBA" id="ARBA00000085"/>
    </source>
</evidence>
<dbReference type="PROSITE" id="PS50109">
    <property type="entry name" value="HIS_KIN"/>
    <property type="match status" value="1"/>
</dbReference>
<dbReference type="CDD" id="cd00130">
    <property type="entry name" value="PAS"/>
    <property type="match status" value="2"/>
</dbReference>
<dbReference type="InterPro" id="IPR000014">
    <property type="entry name" value="PAS"/>
</dbReference>
<dbReference type="PROSITE" id="PS50113">
    <property type="entry name" value="PAC"/>
    <property type="match status" value="2"/>
</dbReference>
<dbReference type="PROSITE" id="PS50839">
    <property type="entry name" value="CHASE"/>
    <property type="match status" value="1"/>
</dbReference>
<comment type="caution">
    <text evidence="11">The sequence shown here is derived from an EMBL/GenBank/DDBJ whole genome shotgun (WGS) entry which is preliminary data.</text>
</comment>
<evidence type="ECO:0000259" key="10">
    <source>
        <dbReference type="PROSITE" id="PS50839"/>
    </source>
</evidence>
<feature type="domain" description="PAC" evidence="9">
    <location>
        <begin position="507"/>
        <end position="558"/>
    </location>
</feature>
<comment type="catalytic activity">
    <reaction evidence="1">
        <text>ATP + protein L-histidine = ADP + protein N-phospho-L-histidine.</text>
        <dbReference type="EC" id="2.7.13.3"/>
    </reaction>
</comment>
<keyword evidence="3" id="KW-0597">Phosphoprotein</keyword>
<dbReference type="SMART" id="SM01079">
    <property type="entry name" value="CHASE"/>
    <property type="match status" value="1"/>
</dbReference>
<dbReference type="Pfam" id="PF03924">
    <property type="entry name" value="CHASE"/>
    <property type="match status" value="1"/>
</dbReference>
<dbReference type="Pfam" id="PF08447">
    <property type="entry name" value="PAS_3"/>
    <property type="match status" value="1"/>
</dbReference>
<dbReference type="Pfam" id="PF02518">
    <property type="entry name" value="HATPase_c"/>
    <property type="match status" value="1"/>
</dbReference>
<feature type="transmembrane region" description="Helical" evidence="6">
    <location>
        <begin position="258"/>
        <end position="283"/>
    </location>
</feature>
<dbReference type="RefSeq" id="WP_182955019.1">
    <property type="nucleotide sequence ID" value="NZ_WNXC01000001.1"/>
</dbReference>
<feature type="domain" description="PAC" evidence="9">
    <location>
        <begin position="374"/>
        <end position="430"/>
    </location>
</feature>
<gene>
    <name evidence="11" type="ORF">GM920_07420</name>
</gene>
<dbReference type="Gene3D" id="3.30.450.20">
    <property type="entry name" value="PAS domain"/>
    <property type="match status" value="2"/>
</dbReference>
<dbReference type="InterPro" id="IPR052162">
    <property type="entry name" value="Sensor_kinase/Photoreceptor"/>
</dbReference>
<dbReference type="EMBL" id="WNXC01000001">
    <property type="protein sequence ID" value="MBB2148738.1"/>
    <property type="molecule type" value="Genomic_DNA"/>
</dbReference>
<evidence type="ECO:0000313" key="12">
    <source>
        <dbReference type="Proteomes" id="UP000636110"/>
    </source>
</evidence>
<feature type="domain" description="PAS" evidence="8">
    <location>
        <begin position="303"/>
        <end position="374"/>
    </location>
</feature>
<dbReference type="SMART" id="SM00086">
    <property type="entry name" value="PAC"/>
    <property type="match status" value="2"/>
</dbReference>
<dbReference type="Pfam" id="PF13426">
    <property type="entry name" value="PAS_9"/>
    <property type="match status" value="1"/>
</dbReference>
<dbReference type="SUPFAM" id="SSF55874">
    <property type="entry name" value="ATPase domain of HSP90 chaperone/DNA topoisomerase II/histidine kinase"/>
    <property type="match status" value="1"/>
</dbReference>
<dbReference type="InterPro" id="IPR036890">
    <property type="entry name" value="HATPase_C_sf"/>
</dbReference>
<dbReference type="InterPro" id="IPR000700">
    <property type="entry name" value="PAS-assoc_C"/>
</dbReference>
<feature type="transmembrane region" description="Helical" evidence="6">
    <location>
        <begin position="20"/>
        <end position="37"/>
    </location>
</feature>
<keyword evidence="6" id="KW-0812">Transmembrane</keyword>
<keyword evidence="6" id="KW-1133">Transmembrane helix</keyword>
<dbReference type="InterPro" id="IPR003594">
    <property type="entry name" value="HATPase_dom"/>
</dbReference>
<organism evidence="11 12">
    <name type="scientific">Pedobacter gandavensis</name>
    <dbReference type="NCBI Taxonomy" id="2679963"/>
    <lineage>
        <taxon>Bacteria</taxon>
        <taxon>Pseudomonadati</taxon>
        <taxon>Bacteroidota</taxon>
        <taxon>Sphingobacteriia</taxon>
        <taxon>Sphingobacteriales</taxon>
        <taxon>Sphingobacteriaceae</taxon>
        <taxon>Pedobacter</taxon>
    </lineage>
</organism>
<sequence>MNLEKKLSSSTNILFKRPKVTGAVISLLLITLILYVSNQRYRMVKDDQRMEMNRVLNTLRYNVDQSLKNCYTAALTLGLTISGDGKPKDFEVVAAQLMSSNPNVQAIELVPGGVIKYIYPLKGNEAALNLDVFHVSKEISLEARKAVMDRKMYFAGPMKLKQGGIGIVGRMPLFFNNKFWGFSAVVIKLDAFLKEAGIQEVTNNRYAFQLSKLSPVTGVEEFFLPKIKTTPDAVQESVTFSDGNWKLYMMNIPNYKPYLKIVVPTIFAIFLAGLSGFLVSLVFKRPAELQQLVLDQASRLLENQLKFKTIFDQAAIGIMEVESNTGRLLHVNPRLCKILGYSAEELESKRFQMLSHPDDIENGLNYFERMERGEISEFELLKRYLHKDGTVVWANLMITPLWLPGTKPTSHIAIVEDVTAKIEAERIAIEYRQRIESLVNTIDGIVWEANPFTFEFAFVSEKSKDILGYTSEEWLGSPTFWVDHIHPEDREYRLHYCYSFADKLEQHDFEYRMIAKDGSVVWLRDIVNVVVAEGKVIMLRGIMIDITKNKQAERDLNHSFDLVNEQNKRLLNFSYIVSHNLRSHTSNIQSIAALIESATSNEERNEMVTLLKTVSNSLNETLLNLNKVVNIQTNINVIVEPLALSEYINRTLDVLQDQIVLKKARIINNVAESVLVNYNPAYLESIMLNFIFNAIRYSHPERPPVIELTCEQDGQVVLKIKDNGIGMDLEKHGAELFGMYKTFNGNADSRGVGLFISKNQIDAMGGKVTVESEFGIGTTFRIFFK</sequence>
<dbReference type="Proteomes" id="UP000636110">
    <property type="component" value="Unassembled WGS sequence"/>
</dbReference>
<dbReference type="InterPro" id="IPR006189">
    <property type="entry name" value="CHASE_dom"/>
</dbReference>
<feature type="domain" description="PAS" evidence="8">
    <location>
        <begin position="431"/>
        <end position="491"/>
    </location>
</feature>
<protein>
    <recommendedName>
        <fullName evidence="2">histidine kinase</fullName>
        <ecNumber evidence="2">2.7.13.3</ecNumber>
    </recommendedName>
</protein>
<dbReference type="EC" id="2.7.13.3" evidence="2"/>
<proteinExistence type="predicted"/>
<keyword evidence="5" id="KW-0418">Kinase</keyword>
<evidence type="ECO:0000256" key="5">
    <source>
        <dbReference type="ARBA" id="ARBA00022777"/>
    </source>
</evidence>
<evidence type="ECO:0000259" key="7">
    <source>
        <dbReference type="PROSITE" id="PS50109"/>
    </source>
</evidence>
<evidence type="ECO:0000256" key="2">
    <source>
        <dbReference type="ARBA" id="ARBA00012438"/>
    </source>
</evidence>
<name>A0ABR6EWC1_9SPHI</name>
<keyword evidence="6" id="KW-0472">Membrane</keyword>
<evidence type="ECO:0000256" key="4">
    <source>
        <dbReference type="ARBA" id="ARBA00022679"/>
    </source>
</evidence>
<dbReference type="SUPFAM" id="SSF55785">
    <property type="entry name" value="PYP-like sensor domain (PAS domain)"/>
    <property type="match status" value="2"/>
</dbReference>
<dbReference type="SMART" id="SM00387">
    <property type="entry name" value="HATPase_c"/>
    <property type="match status" value="1"/>
</dbReference>
<dbReference type="SMART" id="SM00091">
    <property type="entry name" value="PAS"/>
    <property type="match status" value="2"/>
</dbReference>
<keyword evidence="12" id="KW-1185">Reference proteome</keyword>
<dbReference type="InterPro" id="IPR035965">
    <property type="entry name" value="PAS-like_dom_sf"/>
</dbReference>
<dbReference type="InterPro" id="IPR004358">
    <property type="entry name" value="Sig_transdc_His_kin-like_C"/>
</dbReference>
<dbReference type="PANTHER" id="PTHR43304:SF1">
    <property type="entry name" value="PAC DOMAIN-CONTAINING PROTEIN"/>
    <property type="match status" value="1"/>
</dbReference>
<keyword evidence="4" id="KW-0808">Transferase</keyword>
<accession>A0ABR6EWC1</accession>
<dbReference type="PROSITE" id="PS50112">
    <property type="entry name" value="PAS"/>
    <property type="match status" value="2"/>
</dbReference>